<reference evidence="1" key="2">
    <citation type="submission" date="2020-05" db="UniProtKB">
        <authorList>
            <consortium name="EnsemblMetazoa"/>
        </authorList>
    </citation>
    <scope>IDENTIFICATION</scope>
    <source>
        <strain evidence="1">IAEA</strain>
    </source>
</reference>
<dbReference type="Proteomes" id="UP000092460">
    <property type="component" value="Unassembled WGS sequence"/>
</dbReference>
<dbReference type="AlphaFoldDB" id="A0A1B0BHF6"/>
<evidence type="ECO:0000313" key="2">
    <source>
        <dbReference type="Proteomes" id="UP000092460"/>
    </source>
</evidence>
<sequence length="155" mass="17707">MIPFARFFTLIADNPFNIRRKSKEKELMGWLKVHYKGQRDYVFRSDRNCQMALVVGILGRAIGTAEDNIGTAEGVKKERIKTHSSLLFRNFSLLPIEMRTKLLPLTAFDQTDEQCYTSVYLCTINPPAARELKKPCNPWTITLPILVGNKSLDIS</sequence>
<dbReference type="EnsemblMetazoa" id="GPPI030179-RA">
    <property type="protein sequence ID" value="GPPI030179-PA"/>
    <property type="gene ID" value="GPPI030179"/>
</dbReference>
<dbReference type="VEuPathDB" id="VectorBase:GPPI030179"/>
<name>A0A1B0BHF6_9MUSC</name>
<dbReference type="EMBL" id="JXJN01014338">
    <property type="status" value="NOT_ANNOTATED_CDS"/>
    <property type="molecule type" value="Genomic_DNA"/>
</dbReference>
<evidence type="ECO:0000313" key="1">
    <source>
        <dbReference type="EnsemblMetazoa" id="GPPI030179-PA"/>
    </source>
</evidence>
<organism evidence="1 2">
    <name type="scientific">Glossina palpalis gambiensis</name>
    <dbReference type="NCBI Taxonomy" id="67801"/>
    <lineage>
        <taxon>Eukaryota</taxon>
        <taxon>Metazoa</taxon>
        <taxon>Ecdysozoa</taxon>
        <taxon>Arthropoda</taxon>
        <taxon>Hexapoda</taxon>
        <taxon>Insecta</taxon>
        <taxon>Pterygota</taxon>
        <taxon>Neoptera</taxon>
        <taxon>Endopterygota</taxon>
        <taxon>Diptera</taxon>
        <taxon>Brachycera</taxon>
        <taxon>Muscomorpha</taxon>
        <taxon>Hippoboscoidea</taxon>
        <taxon>Glossinidae</taxon>
        <taxon>Glossina</taxon>
    </lineage>
</organism>
<keyword evidence="2" id="KW-1185">Reference proteome</keyword>
<protein>
    <submittedName>
        <fullName evidence="1">Uncharacterized protein</fullName>
    </submittedName>
</protein>
<accession>A0A1B0BHF6</accession>
<proteinExistence type="predicted"/>
<reference evidence="2" key="1">
    <citation type="submission" date="2015-01" db="EMBL/GenBank/DDBJ databases">
        <authorList>
            <person name="Aksoy S."/>
            <person name="Warren W."/>
            <person name="Wilson R.K."/>
        </authorList>
    </citation>
    <scope>NUCLEOTIDE SEQUENCE [LARGE SCALE GENOMIC DNA]</scope>
    <source>
        <strain evidence="2">IAEA</strain>
    </source>
</reference>